<reference evidence="1" key="1">
    <citation type="journal article" date="2022" name="bioRxiv">
        <title>Sequencing and chromosome-scale assembly of the giantPleurodeles waltlgenome.</title>
        <authorList>
            <person name="Brown T."/>
            <person name="Elewa A."/>
            <person name="Iarovenko S."/>
            <person name="Subramanian E."/>
            <person name="Araus A.J."/>
            <person name="Petzold A."/>
            <person name="Susuki M."/>
            <person name="Suzuki K.-i.T."/>
            <person name="Hayashi T."/>
            <person name="Toyoda A."/>
            <person name="Oliveira C."/>
            <person name="Osipova E."/>
            <person name="Leigh N.D."/>
            <person name="Simon A."/>
            <person name="Yun M.H."/>
        </authorList>
    </citation>
    <scope>NUCLEOTIDE SEQUENCE</scope>
    <source>
        <strain evidence="1">20211129_DDA</strain>
        <tissue evidence="1">Liver</tissue>
    </source>
</reference>
<accession>A0AAV7P0C3</accession>
<comment type="caution">
    <text evidence="1">The sequence shown here is derived from an EMBL/GenBank/DDBJ whole genome shotgun (WGS) entry which is preliminary data.</text>
</comment>
<protein>
    <submittedName>
        <fullName evidence="1">Uncharacterized protein</fullName>
    </submittedName>
</protein>
<dbReference type="AlphaFoldDB" id="A0AAV7P0C3"/>
<keyword evidence="2" id="KW-1185">Reference proteome</keyword>
<sequence>MVDSGAKGLNICENIRDPGERWPRYTCDPLLPFMDAPMVAIGAHVKYLQLGRWCVAISVPETRRSRTPVAVGCRAGHPKDPCTRLHDSKCSLIVLALSLRQPEIRYDMNNINRRNG</sequence>
<organism evidence="1 2">
    <name type="scientific">Pleurodeles waltl</name>
    <name type="common">Iberian ribbed newt</name>
    <dbReference type="NCBI Taxonomy" id="8319"/>
    <lineage>
        <taxon>Eukaryota</taxon>
        <taxon>Metazoa</taxon>
        <taxon>Chordata</taxon>
        <taxon>Craniata</taxon>
        <taxon>Vertebrata</taxon>
        <taxon>Euteleostomi</taxon>
        <taxon>Amphibia</taxon>
        <taxon>Batrachia</taxon>
        <taxon>Caudata</taxon>
        <taxon>Salamandroidea</taxon>
        <taxon>Salamandridae</taxon>
        <taxon>Pleurodelinae</taxon>
        <taxon>Pleurodeles</taxon>
    </lineage>
</organism>
<dbReference type="EMBL" id="JANPWB010000011">
    <property type="protein sequence ID" value="KAJ1121740.1"/>
    <property type="molecule type" value="Genomic_DNA"/>
</dbReference>
<proteinExistence type="predicted"/>
<gene>
    <name evidence="1" type="ORF">NDU88_000259</name>
</gene>
<evidence type="ECO:0000313" key="1">
    <source>
        <dbReference type="EMBL" id="KAJ1121740.1"/>
    </source>
</evidence>
<dbReference type="Proteomes" id="UP001066276">
    <property type="component" value="Chromosome 7"/>
</dbReference>
<name>A0AAV7P0C3_PLEWA</name>
<evidence type="ECO:0000313" key="2">
    <source>
        <dbReference type="Proteomes" id="UP001066276"/>
    </source>
</evidence>